<dbReference type="AlphaFoldDB" id="A0A9P6NTJ7"/>
<dbReference type="EMBL" id="MU167229">
    <property type="protein sequence ID" value="KAG0149266.1"/>
    <property type="molecule type" value="Genomic_DNA"/>
</dbReference>
<dbReference type="OrthoDB" id="2507647at2759"/>
<organism evidence="2 3">
    <name type="scientific">Cronartium quercuum f. sp. fusiforme G11</name>
    <dbReference type="NCBI Taxonomy" id="708437"/>
    <lineage>
        <taxon>Eukaryota</taxon>
        <taxon>Fungi</taxon>
        <taxon>Dikarya</taxon>
        <taxon>Basidiomycota</taxon>
        <taxon>Pucciniomycotina</taxon>
        <taxon>Pucciniomycetes</taxon>
        <taxon>Pucciniales</taxon>
        <taxon>Coleosporiaceae</taxon>
        <taxon>Cronartium</taxon>
    </lineage>
</organism>
<accession>A0A9P6NTJ7</accession>
<proteinExistence type="predicted"/>
<feature type="region of interest" description="Disordered" evidence="1">
    <location>
        <begin position="423"/>
        <end position="495"/>
    </location>
</feature>
<sequence>MDDPPFRISFQPVSASNLPLGLENATEHAELQTDPPLRFPSPVTMPSLANQRVIDLTNDSDPTPSTSRARPHNSRRRRHIDSNEDIIFTGQSEGPREVQRPHRRNGRTVSRVPPDEPAPRPRSVFMENVANLTAGIEAGQFSSYPQLPPDPTPAQGPSTIIIRDSPPLQVRRNPNPTASFGGGGLISGGFFSGLIAAGITTFRQLSQFGEHIGGHERLFLDWSDPGHRNTPGQHAVGIGREQLFAAMADFGVRNGGGMNNQPAYATKHSHPHRISSGFSKEIIPLDREFLMLDSDSQSIDPVKQEAKPICASCDQLLLLGQESSTSTSEGRRPWILACGHVVDSKCLEDARERARAERRARMQKARAKKASKGGRGRKRPAPSITNEGTVATSTMPGALTSFAINTTTKRQRFDSIATTSTPHDLISAFPSKSDCASMRETRARAREARRSTDGSCASPKPSAQSLDLSQAGGSSRTNKGKGKQIEPRSDVGMLDLASDGPGVIEKDPLPAPEPCLSLLLTWLQCPVKGCKGPKGDVLAKKGAKNAPWEIYV</sequence>
<protein>
    <submittedName>
        <fullName evidence="2">Uncharacterized protein</fullName>
    </submittedName>
</protein>
<evidence type="ECO:0000313" key="3">
    <source>
        <dbReference type="Proteomes" id="UP000886653"/>
    </source>
</evidence>
<feature type="compositionally biased region" description="Polar residues" evidence="1">
    <location>
        <begin position="461"/>
        <end position="477"/>
    </location>
</feature>
<name>A0A9P6NTJ7_9BASI</name>
<reference evidence="2" key="1">
    <citation type="submission" date="2013-11" db="EMBL/GenBank/DDBJ databases">
        <title>Genome sequence of the fusiform rust pathogen reveals effectors for host alternation and coevolution with pine.</title>
        <authorList>
            <consortium name="DOE Joint Genome Institute"/>
            <person name="Smith K."/>
            <person name="Pendleton A."/>
            <person name="Kubisiak T."/>
            <person name="Anderson C."/>
            <person name="Salamov A."/>
            <person name="Aerts A."/>
            <person name="Riley R."/>
            <person name="Clum A."/>
            <person name="Lindquist E."/>
            <person name="Ence D."/>
            <person name="Campbell M."/>
            <person name="Kronenberg Z."/>
            <person name="Feau N."/>
            <person name="Dhillon B."/>
            <person name="Hamelin R."/>
            <person name="Burleigh J."/>
            <person name="Smith J."/>
            <person name="Yandell M."/>
            <person name="Nelson C."/>
            <person name="Grigoriev I."/>
            <person name="Davis J."/>
        </authorList>
    </citation>
    <scope>NUCLEOTIDE SEQUENCE</scope>
    <source>
        <strain evidence="2">G11</strain>
    </source>
</reference>
<feature type="compositionally biased region" description="Basic and acidic residues" evidence="1">
    <location>
        <begin position="437"/>
        <end position="452"/>
    </location>
</feature>
<dbReference type="Proteomes" id="UP000886653">
    <property type="component" value="Unassembled WGS sequence"/>
</dbReference>
<evidence type="ECO:0000256" key="1">
    <source>
        <dbReference type="SAM" id="MobiDB-lite"/>
    </source>
</evidence>
<feature type="compositionally biased region" description="Polar residues" evidence="1">
    <location>
        <begin position="57"/>
        <end position="66"/>
    </location>
</feature>
<feature type="region of interest" description="Disordered" evidence="1">
    <location>
        <begin position="1"/>
        <end position="122"/>
    </location>
</feature>
<gene>
    <name evidence="2" type="ORF">CROQUDRAFT_714057</name>
</gene>
<feature type="compositionally biased region" description="Basic residues" evidence="1">
    <location>
        <begin position="69"/>
        <end position="79"/>
    </location>
</feature>
<feature type="region of interest" description="Disordered" evidence="1">
    <location>
        <begin position="354"/>
        <end position="392"/>
    </location>
</feature>
<evidence type="ECO:0000313" key="2">
    <source>
        <dbReference type="EMBL" id="KAG0149266.1"/>
    </source>
</evidence>
<comment type="caution">
    <text evidence="2">The sequence shown here is derived from an EMBL/GenBank/DDBJ whole genome shotgun (WGS) entry which is preliminary data.</text>
</comment>
<feature type="compositionally biased region" description="Basic residues" evidence="1">
    <location>
        <begin position="361"/>
        <end position="380"/>
    </location>
</feature>
<keyword evidence="3" id="KW-1185">Reference proteome</keyword>